<feature type="transmembrane region" description="Helical" evidence="1">
    <location>
        <begin position="72"/>
        <end position="94"/>
    </location>
</feature>
<keyword evidence="1" id="KW-0812">Transmembrane</keyword>
<dbReference type="KEGG" id="gfs:119632887"/>
<keyword evidence="2" id="KW-1185">Reference proteome</keyword>
<name>A0A8U0WAH1_9MUSC</name>
<dbReference type="RefSeq" id="XP_037881969.1">
    <property type="nucleotide sequence ID" value="XM_038026041.1"/>
</dbReference>
<feature type="transmembrane region" description="Helical" evidence="1">
    <location>
        <begin position="41"/>
        <end position="66"/>
    </location>
</feature>
<gene>
    <name evidence="3" type="primary">LOC119632887</name>
</gene>
<protein>
    <submittedName>
        <fullName evidence="3">Uncharacterized protein LOC119632887</fullName>
    </submittedName>
</protein>
<proteinExistence type="predicted"/>
<sequence>MLIAYGLSIFNPIVEIYATNSEIIHSSMAEKLYDMMKSDALNLLISFHMYFIGHMLASISAAYGALTIQKYFLIPMIICELIRFIMALFAHTLLMMACKHMLDLGLLITFTLLGGFIVLYFGYGFCTCVALYQIIGLINSSKYKKLYGDDPFNPLVPLSPDRTALPLSVGNSSDKMTLTSNNIRTVKAVSPPKTFIRKTKPVIISVLPPNFKSNQYKNVNNNKRMNWSKFRPIQSPGKQEQEQECRRNHNVNYNYWQWSELAPQSLYNANKRTIFYFNDESENIRDRDSLQNNFRYNYF</sequence>
<accession>A0A8U0WAH1</accession>
<feature type="transmembrane region" description="Helical" evidence="1">
    <location>
        <begin position="106"/>
        <end position="135"/>
    </location>
</feature>
<keyword evidence="1" id="KW-0472">Membrane</keyword>
<keyword evidence="1" id="KW-1133">Transmembrane helix</keyword>
<evidence type="ECO:0000313" key="3">
    <source>
        <dbReference type="RefSeq" id="XP_037881969.1"/>
    </source>
</evidence>
<organism evidence="2 3">
    <name type="scientific">Glossina fuscipes</name>
    <dbReference type="NCBI Taxonomy" id="7396"/>
    <lineage>
        <taxon>Eukaryota</taxon>
        <taxon>Metazoa</taxon>
        <taxon>Ecdysozoa</taxon>
        <taxon>Arthropoda</taxon>
        <taxon>Hexapoda</taxon>
        <taxon>Insecta</taxon>
        <taxon>Pterygota</taxon>
        <taxon>Neoptera</taxon>
        <taxon>Endopterygota</taxon>
        <taxon>Diptera</taxon>
        <taxon>Brachycera</taxon>
        <taxon>Muscomorpha</taxon>
        <taxon>Hippoboscoidea</taxon>
        <taxon>Glossinidae</taxon>
        <taxon>Glossina</taxon>
    </lineage>
</organism>
<evidence type="ECO:0000256" key="1">
    <source>
        <dbReference type="SAM" id="Phobius"/>
    </source>
</evidence>
<dbReference type="AlphaFoldDB" id="A0A8U0WAH1"/>
<evidence type="ECO:0000313" key="2">
    <source>
        <dbReference type="Proteomes" id="UP000092443"/>
    </source>
</evidence>
<dbReference type="Proteomes" id="UP000092443">
    <property type="component" value="Unplaced"/>
</dbReference>
<dbReference type="GeneID" id="119632887"/>
<reference evidence="3" key="1">
    <citation type="submission" date="2025-08" db="UniProtKB">
        <authorList>
            <consortium name="RefSeq"/>
        </authorList>
    </citation>
    <scope>IDENTIFICATION</scope>
    <source>
        <tissue evidence="3">Whole body pupa</tissue>
    </source>
</reference>